<dbReference type="Proteomes" id="UP000070501">
    <property type="component" value="Unassembled WGS sequence"/>
</dbReference>
<dbReference type="InParanoid" id="A0A136IW27"/>
<keyword evidence="3" id="KW-1185">Reference proteome</keyword>
<evidence type="ECO:0000313" key="2">
    <source>
        <dbReference type="EMBL" id="KXJ89254.1"/>
    </source>
</evidence>
<dbReference type="AlphaFoldDB" id="A0A136IW27"/>
<accession>A0A136IW27</accession>
<sequence length="256" mass="27665">MIRSRTAQIRRDAGVCALCQHRVLAQRSLSTAYRTISTTRTLRQSDSQGPPSSSTPIGPRTPGASSWGAPSALGPRGGSGWGASSFAKPATAPSDDLLSPHELEQRKRLLAQREEAQKPTQPKRPLPPFKHVFNAERQGAIYEGWQREAAENRKESSKLSGMERLTGQPTRPASWKATESPRFSGIAPGARARPAPSPAPAPVSPATAAKLDQPTTLSTPRPSSEPNGRFDAVRENPQPTEVKRKKSWGAPAMEQR</sequence>
<reference evidence="3" key="1">
    <citation type="submission" date="2016-02" db="EMBL/GenBank/DDBJ databases">
        <title>Draft genome sequence of Microdochium bolleyi, a fungal endophyte of beachgrass.</title>
        <authorList>
            <consortium name="DOE Joint Genome Institute"/>
            <person name="David A.S."/>
            <person name="May G."/>
            <person name="Haridas S."/>
            <person name="Lim J."/>
            <person name="Wang M."/>
            <person name="Labutti K."/>
            <person name="Lipzen A."/>
            <person name="Barry K."/>
            <person name="Grigoriev I.V."/>
        </authorList>
    </citation>
    <scope>NUCLEOTIDE SEQUENCE [LARGE SCALE GENOMIC DNA]</scope>
    <source>
        <strain evidence="3">J235TASD1</strain>
    </source>
</reference>
<feature type="region of interest" description="Disordered" evidence="1">
    <location>
        <begin position="37"/>
        <end position="256"/>
    </location>
</feature>
<name>A0A136IW27_9PEZI</name>
<evidence type="ECO:0000256" key="1">
    <source>
        <dbReference type="SAM" id="MobiDB-lite"/>
    </source>
</evidence>
<feature type="compositionally biased region" description="Polar residues" evidence="1">
    <location>
        <begin position="213"/>
        <end position="226"/>
    </location>
</feature>
<organism evidence="2 3">
    <name type="scientific">Microdochium bolleyi</name>
    <dbReference type="NCBI Taxonomy" id="196109"/>
    <lineage>
        <taxon>Eukaryota</taxon>
        <taxon>Fungi</taxon>
        <taxon>Dikarya</taxon>
        <taxon>Ascomycota</taxon>
        <taxon>Pezizomycotina</taxon>
        <taxon>Sordariomycetes</taxon>
        <taxon>Xylariomycetidae</taxon>
        <taxon>Xylariales</taxon>
        <taxon>Microdochiaceae</taxon>
        <taxon>Microdochium</taxon>
    </lineage>
</organism>
<feature type="compositionally biased region" description="Polar residues" evidence="1">
    <location>
        <begin position="37"/>
        <end position="56"/>
    </location>
</feature>
<feature type="compositionally biased region" description="Basic and acidic residues" evidence="1">
    <location>
        <begin position="98"/>
        <end position="117"/>
    </location>
</feature>
<evidence type="ECO:0000313" key="3">
    <source>
        <dbReference type="Proteomes" id="UP000070501"/>
    </source>
</evidence>
<gene>
    <name evidence="2" type="ORF">Micbo1qcDRAFT_165316</name>
</gene>
<feature type="non-terminal residue" evidence="2">
    <location>
        <position position="256"/>
    </location>
</feature>
<feature type="compositionally biased region" description="Basic and acidic residues" evidence="1">
    <location>
        <begin position="145"/>
        <end position="157"/>
    </location>
</feature>
<protein>
    <submittedName>
        <fullName evidence="2">Uncharacterized protein</fullName>
    </submittedName>
</protein>
<dbReference type="EMBL" id="KQ964255">
    <property type="protein sequence ID" value="KXJ89254.1"/>
    <property type="molecule type" value="Genomic_DNA"/>
</dbReference>
<proteinExistence type="predicted"/>